<dbReference type="Proteomes" id="UP000414233">
    <property type="component" value="Unassembled WGS sequence"/>
</dbReference>
<evidence type="ECO:0000259" key="14">
    <source>
        <dbReference type="Pfam" id="PF07715"/>
    </source>
</evidence>
<dbReference type="Pfam" id="PF00593">
    <property type="entry name" value="TonB_dep_Rec_b-barrel"/>
    <property type="match status" value="1"/>
</dbReference>
<evidence type="ECO:0000256" key="1">
    <source>
        <dbReference type="ARBA" id="ARBA00004571"/>
    </source>
</evidence>
<feature type="domain" description="TonB-dependent receptor plug" evidence="14">
    <location>
        <begin position="330"/>
        <end position="429"/>
    </location>
</feature>
<sequence>MFTRSVLAMAIAATLPTAVYAQAQIPPAASTQAIGTQTQAESYAQHLVDTTVARHPELLELDLHATPANAAHSVIIAAKSGQRIGRATDPDDLAVFKSGQPFVEINRVGDQNVEAHLPLLDAHGTVIGTVEMTFPYPAGSGFDETALIRTAAQIRDDISRRIAHQPNLFEPARFDTRIPRNTYAQTLIDETLARYPDVVVLAMHVKPPQGGADYPIIASNIGRIGKPADDDDIRVITSGKTSLEVNREEDRFEVKLPLQDVTGATVGALGVIFPYAKTSSQPALQRQAEKIRDDLRLRIPGSAKLFEPGAVKPVASTVAADLDKSALGNKESLPMTKQVVSSAALQDAQDGLSDAVKNQAGVAPTNSKGSPADAQSIRGIKLNLFSNYRLNGGLPIAGVVTTPTDDKARIETLKGANALMFGVASPAGIINLVTKRATDHDVTSVTLSGNSFGQYGGGIDVGRRFGSEKQLGLRVNLSGAHLENGVNGANGHGSFASLGADWRATDRLSFQFDVEQYQKDVVEQAGISLPTAVNGHITIPRVPDPKNLLSGPWAVYTPRTTNVQGRVDYKFDDNWKVLVEVGRSYAERSRLTGRIGSYNVATGAGAVETVGTVTQNYINSFERTEVLGKFNTGPLAHDLTMGISRSERNAETPAQNSIVLPQRFNIYDPIALPAPVPTSPDTSLPLQTSSDSGLYAYDTIGIGQKWKVLAGFRETRSVSSDGRVSQASYLPLPAAGILYDVLPTTTLFASYMKGLEDGGVAPASSVNAYQILPPAVSTQKEIGIRDSYFEGLSISASYFDIERVNAVTNSVTKVFSNDGTITYRGAEAVVTKQFGRQWSVTSAVQWLTAVQNPVSDMTIKGKTPENTPKWIGNFSVTHRPTYLLPGLSVTLGASFVAQRPVNPQNQGVIPGYVVYSAGATYATVIGGHRTSFVLSIDNLTNRRYWNSVQTGTLGTGMDRSVRLNAKIDF</sequence>
<evidence type="ECO:0000256" key="3">
    <source>
        <dbReference type="ARBA" id="ARBA00022448"/>
    </source>
</evidence>
<organism evidence="15 16">
    <name type="scientific">Pandoraea terrae</name>
    <dbReference type="NCBI Taxonomy" id="1537710"/>
    <lineage>
        <taxon>Bacteria</taxon>
        <taxon>Pseudomonadati</taxon>
        <taxon>Pseudomonadota</taxon>
        <taxon>Betaproteobacteria</taxon>
        <taxon>Burkholderiales</taxon>
        <taxon>Burkholderiaceae</taxon>
        <taxon>Pandoraea</taxon>
    </lineage>
</organism>
<evidence type="ECO:0000256" key="8">
    <source>
        <dbReference type="ARBA" id="ARBA00023170"/>
    </source>
</evidence>
<evidence type="ECO:0000256" key="6">
    <source>
        <dbReference type="ARBA" id="ARBA00023077"/>
    </source>
</evidence>
<protein>
    <submittedName>
        <fullName evidence="15">Ferric siderophore receptor</fullName>
    </submittedName>
</protein>
<feature type="signal peptide" evidence="12">
    <location>
        <begin position="1"/>
        <end position="23"/>
    </location>
</feature>
<dbReference type="InterPro" id="IPR012910">
    <property type="entry name" value="Plug_dom"/>
</dbReference>
<accession>A0A5E4V6U8</accession>
<keyword evidence="5 10" id="KW-0812">Transmembrane</keyword>
<proteinExistence type="inferred from homology"/>
<dbReference type="EMBL" id="CABPRZ010000008">
    <property type="protein sequence ID" value="VVE06560.1"/>
    <property type="molecule type" value="Genomic_DNA"/>
</dbReference>
<keyword evidence="9 10" id="KW-0998">Cell outer membrane</keyword>
<comment type="similarity">
    <text evidence="2 10 11">Belongs to the TonB-dependent receptor family.</text>
</comment>
<keyword evidence="16" id="KW-1185">Reference proteome</keyword>
<dbReference type="CDD" id="cd01347">
    <property type="entry name" value="ligand_gated_channel"/>
    <property type="match status" value="1"/>
</dbReference>
<evidence type="ECO:0000256" key="7">
    <source>
        <dbReference type="ARBA" id="ARBA00023136"/>
    </source>
</evidence>
<reference evidence="15 16" key="1">
    <citation type="submission" date="2019-08" db="EMBL/GenBank/DDBJ databases">
        <authorList>
            <person name="Peeters C."/>
        </authorList>
    </citation>
    <scope>NUCLEOTIDE SEQUENCE [LARGE SCALE GENOMIC DNA]</scope>
    <source>
        <strain evidence="15 16">LMG 30175</strain>
    </source>
</reference>
<comment type="subcellular location">
    <subcellularLocation>
        <location evidence="1 10">Cell outer membrane</location>
        <topology evidence="1 10">Multi-pass membrane protein</topology>
    </subcellularLocation>
</comment>
<dbReference type="GO" id="GO:0038023">
    <property type="term" value="F:signaling receptor activity"/>
    <property type="evidence" value="ECO:0007669"/>
    <property type="project" value="InterPro"/>
</dbReference>
<dbReference type="PANTHER" id="PTHR32552">
    <property type="entry name" value="FERRICHROME IRON RECEPTOR-RELATED"/>
    <property type="match status" value="1"/>
</dbReference>
<evidence type="ECO:0000256" key="12">
    <source>
        <dbReference type="SAM" id="SignalP"/>
    </source>
</evidence>
<keyword evidence="3 10" id="KW-0813">Transport</keyword>
<keyword evidence="8 15" id="KW-0675">Receptor</keyword>
<dbReference type="InterPro" id="IPR000531">
    <property type="entry name" value="Beta-barrel_TonB"/>
</dbReference>
<name>A0A5E4V6U8_9BURK</name>
<evidence type="ECO:0000256" key="10">
    <source>
        <dbReference type="PROSITE-ProRule" id="PRU01360"/>
    </source>
</evidence>
<gene>
    <name evidence="15" type="ORF">PTE30175_02342</name>
</gene>
<keyword evidence="4 10" id="KW-1134">Transmembrane beta strand</keyword>
<keyword evidence="12" id="KW-0732">Signal</keyword>
<evidence type="ECO:0000256" key="4">
    <source>
        <dbReference type="ARBA" id="ARBA00022452"/>
    </source>
</evidence>
<dbReference type="GO" id="GO:0009279">
    <property type="term" value="C:cell outer membrane"/>
    <property type="evidence" value="ECO:0007669"/>
    <property type="project" value="UniProtKB-SubCell"/>
</dbReference>
<feature type="chain" id="PRO_5022695737" evidence="12">
    <location>
        <begin position="24"/>
        <end position="969"/>
    </location>
</feature>
<dbReference type="InterPro" id="IPR010105">
    <property type="entry name" value="TonB_sidphr_rcpt"/>
</dbReference>
<dbReference type="SUPFAM" id="SSF56935">
    <property type="entry name" value="Porins"/>
    <property type="match status" value="1"/>
</dbReference>
<evidence type="ECO:0000256" key="11">
    <source>
        <dbReference type="RuleBase" id="RU003357"/>
    </source>
</evidence>
<dbReference type="PANTHER" id="PTHR32552:SF82">
    <property type="entry name" value="FCUA PROTEIN"/>
    <property type="match status" value="1"/>
</dbReference>
<evidence type="ECO:0000256" key="5">
    <source>
        <dbReference type="ARBA" id="ARBA00022692"/>
    </source>
</evidence>
<evidence type="ECO:0000259" key="13">
    <source>
        <dbReference type="Pfam" id="PF00593"/>
    </source>
</evidence>
<dbReference type="InterPro" id="IPR039426">
    <property type="entry name" value="TonB-dep_rcpt-like"/>
</dbReference>
<feature type="domain" description="TonB-dependent receptor-like beta-barrel" evidence="13">
    <location>
        <begin position="546"/>
        <end position="939"/>
    </location>
</feature>
<evidence type="ECO:0000313" key="16">
    <source>
        <dbReference type="Proteomes" id="UP000414233"/>
    </source>
</evidence>
<dbReference type="PROSITE" id="PS52016">
    <property type="entry name" value="TONB_DEPENDENT_REC_3"/>
    <property type="match status" value="1"/>
</dbReference>
<dbReference type="InterPro" id="IPR037066">
    <property type="entry name" value="Plug_dom_sf"/>
</dbReference>
<evidence type="ECO:0000313" key="15">
    <source>
        <dbReference type="EMBL" id="VVE06560.1"/>
    </source>
</evidence>
<keyword evidence="7 10" id="KW-0472">Membrane</keyword>
<keyword evidence="6 11" id="KW-0798">TonB box</keyword>
<dbReference type="RefSeq" id="WP_191628996.1">
    <property type="nucleotide sequence ID" value="NZ_CABPRZ010000008.1"/>
</dbReference>
<evidence type="ECO:0000256" key="9">
    <source>
        <dbReference type="ARBA" id="ARBA00023237"/>
    </source>
</evidence>
<dbReference type="Gene3D" id="2.170.130.10">
    <property type="entry name" value="TonB-dependent receptor, plug domain"/>
    <property type="match status" value="1"/>
</dbReference>
<dbReference type="NCBIfam" id="TIGR01783">
    <property type="entry name" value="TonB-siderophor"/>
    <property type="match status" value="1"/>
</dbReference>
<dbReference type="Pfam" id="PF07715">
    <property type="entry name" value="Plug"/>
    <property type="match status" value="1"/>
</dbReference>
<dbReference type="AlphaFoldDB" id="A0A5E4V6U8"/>
<dbReference type="InterPro" id="IPR036942">
    <property type="entry name" value="Beta-barrel_TonB_sf"/>
</dbReference>
<dbReference type="Gene3D" id="2.40.170.20">
    <property type="entry name" value="TonB-dependent receptor, beta-barrel domain"/>
    <property type="match status" value="1"/>
</dbReference>
<evidence type="ECO:0000256" key="2">
    <source>
        <dbReference type="ARBA" id="ARBA00009810"/>
    </source>
</evidence>
<dbReference type="GO" id="GO:0015891">
    <property type="term" value="P:siderophore transport"/>
    <property type="evidence" value="ECO:0007669"/>
    <property type="project" value="InterPro"/>
</dbReference>
<dbReference type="GO" id="GO:0015344">
    <property type="term" value="F:siderophore uptake transmembrane transporter activity"/>
    <property type="evidence" value="ECO:0007669"/>
    <property type="project" value="TreeGrafter"/>
</dbReference>